<dbReference type="AlphaFoldDB" id="A0A1Y0IE61"/>
<dbReference type="EMBL" id="CP021425">
    <property type="protein sequence ID" value="ARU58459.1"/>
    <property type="molecule type" value="Genomic_DNA"/>
</dbReference>
<name>A0A1Y0IE61_9GAMM</name>
<accession>A0A1Y0IE61</accession>
<dbReference type="RefSeq" id="WP_087463232.1">
    <property type="nucleotide sequence ID" value="NZ_CP021425.1"/>
</dbReference>
<gene>
    <name evidence="1" type="ORF">OLMES_4463</name>
</gene>
<dbReference type="OrthoDB" id="6197900at2"/>
<evidence type="ECO:0000313" key="1">
    <source>
        <dbReference type="EMBL" id="ARU58459.1"/>
    </source>
</evidence>
<dbReference type="Proteomes" id="UP000196027">
    <property type="component" value="Chromosome"/>
</dbReference>
<proteinExistence type="predicted"/>
<evidence type="ECO:0000313" key="2">
    <source>
        <dbReference type="Proteomes" id="UP000196027"/>
    </source>
</evidence>
<dbReference type="KEGG" id="ome:OLMES_4463"/>
<protein>
    <submittedName>
        <fullName evidence="1">Uncharacterized protein</fullName>
    </submittedName>
</protein>
<reference evidence="1 2" key="1">
    <citation type="submission" date="2017-05" db="EMBL/GenBank/DDBJ databases">
        <title>Genomic insights into alkan degradation activity of Oleiphilus messinensis.</title>
        <authorList>
            <person name="Kozyavkin S.A."/>
            <person name="Slesarev A.I."/>
            <person name="Golyshin P.N."/>
            <person name="Korzhenkov A."/>
            <person name="Golyshina O.N."/>
            <person name="Toshchakov S.V."/>
        </authorList>
    </citation>
    <scope>NUCLEOTIDE SEQUENCE [LARGE SCALE GENOMIC DNA]</scope>
    <source>
        <strain evidence="1 2">ME102</strain>
    </source>
</reference>
<sequence>MMNIEWVKSAPTEEGFYIVAVEYNNGIGTCACSYWEPNRGWSLSNEGENIVAHIKLDKIIKELPYPWDN</sequence>
<keyword evidence="2" id="KW-1185">Reference proteome</keyword>
<organism evidence="1 2">
    <name type="scientific">Oleiphilus messinensis</name>
    <dbReference type="NCBI Taxonomy" id="141451"/>
    <lineage>
        <taxon>Bacteria</taxon>
        <taxon>Pseudomonadati</taxon>
        <taxon>Pseudomonadota</taxon>
        <taxon>Gammaproteobacteria</taxon>
        <taxon>Oceanospirillales</taxon>
        <taxon>Oleiphilaceae</taxon>
        <taxon>Oleiphilus</taxon>
    </lineage>
</organism>